<evidence type="ECO:0000259" key="10">
    <source>
        <dbReference type="PROSITE" id="PS50850"/>
    </source>
</evidence>
<dbReference type="SUPFAM" id="SSF103473">
    <property type="entry name" value="MFS general substrate transporter"/>
    <property type="match status" value="1"/>
</dbReference>
<evidence type="ECO:0000256" key="3">
    <source>
        <dbReference type="ARBA" id="ARBA00022448"/>
    </source>
</evidence>
<keyword evidence="4" id="KW-1003">Cell membrane</keyword>
<sequence length="493" mass="54281">MDNSPEQKRDTSFFGQPRGLMTLFFTEMWERFSYYGMRAILLFYMIYAADKGGLGFNEATGAAIMSIYGSMVYLSGIVGGYLSDRVLGPWRTVFYGGVLIMFGHIALAMPLHEIGLFGSIALITLGTGLLKPNVATMVGNLYDANDERRDAGFSIYVFGINLGAFIAPLLVGWFQVHVNFHVAFSLAAIGMFFGLVQYSLDGRKHLKDVSHQAPSPLQPNEIAPLMWKLAGIVIAFIAIIGIMAGTHSLSINSVINLLTFVAILVPVIYFVVMLTSKKTTKAERKRVWAYIPLFVAAMLFWSIEEQGSVVLALFASNQTALHGMPASWFQSLNPLFIMLFTPFFVWLWSKKLRDKQPSTGVKFSLGLAFAGLSFVWMAVPGMMFGVNHQFNPLWLVASWALVEVGEMLISPVGLSASAKMAPVAFQAQMLTVWNLSDATAQAANAQLVQLYSKSTEINYFLIIGIITIVAGLLLWFATKKIKALSEGLTETAE</sequence>
<dbReference type="InterPro" id="IPR036259">
    <property type="entry name" value="MFS_trans_sf"/>
</dbReference>
<evidence type="ECO:0000256" key="1">
    <source>
        <dbReference type="ARBA" id="ARBA00004651"/>
    </source>
</evidence>
<feature type="transmembrane region" description="Helical" evidence="9">
    <location>
        <begin position="180"/>
        <end position="200"/>
    </location>
</feature>
<dbReference type="NCBIfam" id="TIGR00924">
    <property type="entry name" value="yjdL_sub1_fam"/>
    <property type="match status" value="1"/>
</dbReference>
<dbReference type="InterPro" id="IPR018456">
    <property type="entry name" value="PTR2_symporter_CS"/>
</dbReference>
<feature type="transmembrane region" description="Helical" evidence="9">
    <location>
        <begin position="360"/>
        <end position="379"/>
    </location>
</feature>
<gene>
    <name evidence="11" type="ORF">OIT47_011320</name>
</gene>
<dbReference type="PROSITE" id="PS50850">
    <property type="entry name" value="MFS"/>
    <property type="match status" value="1"/>
</dbReference>
<feature type="transmembrane region" description="Helical" evidence="9">
    <location>
        <begin position="32"/>
        <end position="49"/>
    </location>
</feature>
<dbReference type="Proteomes" id="UP001146336">
    <property type="component" value="Unassembled WGS sequence"/>
</dbReference>
<evidence type="ECO:0000256" key="8">
    <source>
        <dbReference type="RuleBase" id="RU003755"/>
    </source>
</evidence>
<feature type="transmembrane region" description="Helical" evidence="9">
    <location>
        <begin position="328"/>
        <end position="348"/>
    </location>
</feature>
<accession>A0ABT6D629</accession>
<dbReference type="PANTHER" id="PTHR23517:SF15">
    <property type="entry name" value="PROTON-DEPENDENT OLIGOPEPTIDE FAMILY TRANSPORT PROTEIN"/>
    <property type="match status" value="1"/>
</dbReference>
<feature type="transmembrane region" description="Helical" evidence="9">
    <location>
        <begin position="287"/>
        <end position="303"/>
    </location>
</feature>
<dbReference type="EMBL" id="JAOZFC020000004">
    <property type="protein sequence ID" value="MDF9300852.1"/>
    <property type="molecule type" value="Genomic_DNA"/>
</dbReference>
<dbReference type="PANTHER" id="PTHR23517">
    <property type="entry name" value="RESISTANCE PROTEIN MDTM, PUTATIVE-RELATED-RELATED"/>
    <property type="match status" value="1"/>
</dbReference>
<comment type="subcellular location">
    <subcellularLocation>
        <location evidence="1">Cell membrane</location>
        <topology evidence="1">Multi-pass membrane protein</topology>
    </subcellularLocation>
    <subcellularLocation>
        <location evidence="8">Membrane</location>
        <topology evidence="8">Multi-pass membrane protein</topology>
    </subcellularLocation>
</comment>
<feature type="transmembrane region" description="Helical" evidence="9">
    <location>
        <begin position="93"/>
        <end position="111"/>
    </location>
</feature>
<proteinExistence type="inferred from homology"/>
<dbReference type="PROSITE" id="PS01023">
    <property type="entry name" value="PTR2_2"/>
    <property type="match status" value="1"/>
</dbReference>
<organism evidence="11 12">
    <name type="scientific">Weissella fermenti</name>
    <dbReference type="NCBI Taxonomy" id="2987699"/>
    <lineage>
        <taxon>Bacteria</taxon>
        <taxon>Bacillati</taxon>
        <taxon>Bacillota</taxon>
        <taxon>Bacilli</taxon>
        <taxon>Lactobacillales</taxon>
        <taxon>Lactobacillaceae</taxon>
        <taxon>Weissella</taxon>
    </lineage>
</organism>
<evidence type="ECO:0000256" key="9">
    <source>
        <dbReference type="SAM" id="Phobius"/>
    </source>
</evidence>
<feature type="transmembrane region" description="Helical" evidence="9">
    <location>
        <begin position="117"/>
        <end position="141"/>
    </location>
</feature>
<feature type="domain" description="Major facilitator superfamily (MFS) profile" evidence="10">
    <location>
        <begin position="1"/>
        <end position="205"/>
    </location>
</feature>
<evidence type="ECO:0000256" key="6">
    <source>
        <dbReference type="ARBA" id="ARBA00022989"/>
    </source>
</evidence>
<dbReference type="InterPro" id="IPR000109">
    <property type="entry name" value="POT_fam"/>
</dbReference>
<evidence type="ECO:0000313" key="11">
    <source>
        <dbReference type="EMBL" id="MDF9300852.1"/>
    </source>
</evidence>
<protein>
    <submittedName>
        <fullName evidence="11">Peptide MFS transporter</fullName>
    </submittedName>
</protein>
<keyword evidence="12" id="KW-1185">Reference proteome</keyword>
<keyword evidence="3 8" id="KW-0813">Transport</keyword>
<keyword evidence="6 9" id="KW-1133">Transmembrane helix</keyword>
<dbReference type="InterPro" id="IPR020846">
    <property type="entry name" value="MFS_dom"/>
</dbReference>
<feature type="transmembrane region" description="Helical" evidence="9">
    <location>
        <begin position="61"/>
        <end position="81"/>
    </location>
</feature>
<feature type="transmembrane region" description="Helical" evidence="9">
    <location>
        <begin position="251"/>
        <end position="275"/>
    </location>
</feature>
<evidence type="ECO:0000256" key="4">
    <source>
        <dbReference type="ARBA" id="ARBA00022475"/>
    </source>
</evidence>
<feature type="transmembrane region" description="Helical" evidence="9">
    <location>
        <begin position="225"/>
        <end position="245"/>
    </location>
</feature>
<feature type="transmembrane region" description="Helical" evidence="9">
    <location>
        <begin position="153"/>
        <end position="174"/>
    </location>
</feature>
<dbReference type="CDD" id="cd17346">
    <property type="entry name" value="MFS_DtpA_like"/>
    <property type="match status" value="1"/>
</dbReference>
<comment type="similarity">
    <text evidence="2 8">Belongs to the major facilitator superfamily. Proton-dependent oligopeptide transporter (POT/PTR) (TC 2.A.17) family.</text>
</comment>
<reference evidence="11" key="1">
    <citation type="submission" date="2023-03" db="EMBL/GenBank/DDBJ databases">
        <title>Comparative genomics of Weissella fermenti BK2, and weissella type species.</title>
        <authorList>
            <person name="Lee J.K."/>
            <person name="Baek J.H."/>
            <person name="Kim J.M."/>
            <person name="Choi D.G."/>
            <person name="Jeon C.O."/>
        </authorList>
    </citation>
    <scope>NUCLEOTIDE SEQUENCE</scope>
    <source>
        <strain evidence="11">BK2</strain>
    </source>
</reference>
<dbReference type="Pfam" id="PF00854">
    <property type="entry name" value="PTR2"/>
    <property type="match status" value="1"/>
</dbReference>
<evidence type="ECO:0000256" key="2">
    <source>
        <dbReference type="ARBA" id="ARBA00005982"/>
    </source>
</evidence>
<dbReference type="PROSITE" id="PS01022">
    <property type="entry name" value="PTR2_1"/>
    <property type="match status" value="1"/>
</dbReference>
<dbReference type="Gene3D" id="1.20.1250.20">
    <property type="entry name" value="MFS general substrate transporter like domains"/>
    <property type="match status" value="1"/>
</dbReference>
<dbReference type="InterPro" id="IPR050171">
    <property type="entry name" value="MFS_Transporters"/>
</dbReference>
<keyword evidence="7 9" id="KW-0472">Membrane</keyword>
<keyword evidence="5 8" id="KW-0812">Transmembrane</keyword>
<evidence type="ECO:0000313" key="12">
    <source>
        <dbReference type="Proteomes" id="UP001146336"/>
    </source>
</evidence>
<evidence type="ECO:0000256" key="7">
    <source>
        <dbReference type="ARBA" id="ARBA00023136"/>
    </source>
</evidence>
<comment type="caution">
    <text evidence="11">The sequence shown here is derived from an EMBL/GenBank/DDBJ whole genome shotgun (WGS) entry which is preliminary data.</text>
</comment>
<dbReference type="RefSeq" id="WP_199404975.1">
    <property type="nucleotide sequence ID" value="NZ_JAOZFC020000004.1"/>
</dbReference>
<name>A0ABT6D629_9LACO</name>
<evidence type="ECO:0000256" key="5">
    <source>
        <dbReference type="ARBA" id="ARBA00022692"/>
    </source>
</evidence>
<dbReference type="InterPro" id="IPR005279">
    <property type="entry name" value="Dipep/tripep_permease"/>
</dbReference>
<feature type="transmembrane region" description="Helical" evidence="9">
    <location>
        <begin position="457"/>
        <end position="477"/>
    </location>
</feature>